<proteinExistence type="predicted"/>
<feature type="region of interest" description="Disordered" evidence="1">
    <location>
        <begin position="256"/>
        <end position="305"/>
    </location>
</feature>
<evidence type="ECO:0000256" key="1">
    <source>
        <dbReference type="SAM" id="MobiDB-lite"/>
    </source>
</evidence>
<feature type="region of interest" description="Disordered" evidence="1">
    <location>
        <begin position="100"/>
        <end position="144"/>
    </location>
</feature>
<feature type="compositionally biased region" description="Basic and acidic residues" evidence="1">
    <location>
        <begin position="292"/>
        <end position="305"/>
    </location>
</feature>
<dbReference type="Proteomes" id="UP000799118">
    <property type="component" value="Unassembled WGS sequence"/>
</dbReference>
<evidence type="ECO:0000313" key="3">
    <source>
        <dbReference type="Proteomes" id="UP000799118"/>
    </source>
</evidence>
<name>A0A6A4IB46_9AGAR</name>
<feature type="region of interest" description="Disordered" evidence="1">
    <location>
        <begin position="214"/>
        <end position="235"/>
    </location>
</feature>
<organism evidence="2 3">
    <name type="scientific">Gymnopus androsaceus JB14</name>
    <dbReference type="NCBI Taxonomy" id="1447944"/>
    <lineage>
        <taxon>Eukaryota</taxon>
        <taxon>Fungi</taxon>
        <taxon>Dikarya</taxon>
        <taxon>Basidiomycota</taxon>
        <taxon>Agaricomycotina</taxon>
        <taxon>Agaricomycetes</taxon>
        <taxon>Agaricomycetidae</taxon>
        <taxon>Agaricales</taxon>
        <taxon>Marasmiineae</taxon>
        <taxon>Omphalotaceae</taxon>
        <taxon>Gymnopus</taxon>
    </lineage>
</organism>
<dbReference type="AlphaFoldDB" id="A0A6A4IB46"/>
<dbReference type="OrthoDB" id="10565698at2759"/>
<protein>
    <submittedName>
        <fullName evidence="2">Uncharacterized protein</fullName>
    </submittedName>
</protein>
<gene>
    <name evidence="2" type="ORF">BT96DRAFT_915526</name>
</gene>
<keyword evidence="3" id="KW-1185">Reference proteome</keyword>
<dbReference type="EMBL" id="ML769403">
    <property type="protein sequence ID" value="KAE9406297.1"/>
    <property type="molecule type" value="Genomic_DNA"/>
</dbReference>
<reference evidence="2" key="1">
    <citation type="journal article" date="2019" name="Environ. Microbiol.">
        <title>Fungal ecological strategies reflected in gene transcription - a case study of two litter decomposers.</title>
        <authorList>
            <person name="Barbi F."/>
            <person name="Kohler A."/>
            <person name="Barry K."/>
            <person name="Baskaran P."/>
            <person name="Daum C."/>
            <person name="Fauchery L."/>
            <person name="Ihrmark K."/>
            <person name="Kuo A."/>
            <person name="LaButti K."/>
            <person name="Lipzen A."/>
            <person name="Morin E."/>
            <person name="Grigoriev I.V."/>
            <person name="Henrissat B."/>
            <person name="Lindahl B."/>
            <person name="Martin F."/>
        </authorList>
    </citation>
    <scope>NUCLEOTIDE SEQUENCE</scope>
    <source>
        <strain evidence="2">JB14</strain>
    </source>
</reference>
<accession>A0A6A4IB46</accession>
<sequence length="305" mass="33208">MQALQSLQEQQATIIGALAPLLPLLQNIPLHIESARTNLAESLSKSLQKRSNSSSSSSEPKRRRVAENSASWLPIRLQLLGICSFPRELPLRRFILETSRSSATRPHKSLSRTANRQPLAGLSYGAHPHPSDNLEPVPHPETPSGDPMAKFRQGYVPPASSKRIAERSPTVSITDAASVHQPSSPYISVAPATMTSRVQAPRTIDSKPQFKPAHIFSRTPAPASSVHGARIPGAMQPPPNALVPIVASVPVVTAPATHVSEEHRPSPLPPSTLRQRRSPFADAFIPLDDSDTSDRRTTPDMRRYH</sequence>
<feature type="compositionally biased region" description="Low complexity" evidence="1">
    <location>
        <begin position="43"/>
        <end position="58"/>
    </location>
</feature>
<feature type="region of interest" description="Disordered" evidence="1">
    <location>
        <begin position="43"/>
        <end position="65"/>
    </location>
</feature>
<evidence type="ECO:0000313" key="2">
    <source>
        <dbReference type="EMBL" id="KAE9406297.1"/>
    </source>
</evidence>
<feature type="non-terminal residue" evidence="2">
    <location>
        <position position="305"/>
    </location>
</feature>